<protein>
    <submittedName>
        <fullName evidence="1">Uncharacterized protein</fullName>
    </submittedName>
</protein>
<evidence type="ECO:0000313" key="2">
    <source>
        <dbReference type="Proteomes" id="UP000465301"/>
    </source>
</evidence>
<dbReference type="AlphaFoldDB" id="A0A7I9ZFA5"/>
<reference evidence="1 2" key="1">
    <citation type="journal article" date="2019" name="Emerg. Microbes Infect.">
        <title>Comprehensive subspecies identification of 175 nontuberculous mycobacteria species based on 7547 genomic profiles.</title>
        <authorList>
            <person name="Matsumoto Y."/>
            <person name="Kinjo T."/>
            <person name="Motooka D."/>
            <person name="Nabeya D."/>
            <person name="Jung N."/>
            <person name="Uechi K."/>
            <person name="Horii T."/>
            <person name="Iida T."/>
            <person name="Fujita J."/>
            <person name="Nakamura S."/>
        </authorList>
    </citation>
    <scope>NUCLEOTIDE SEQUENCE [LARGE SCALE GENOMIC DNA]</scope>
    <source>
        <strain evidence="1 2">JCM 30726</strain>
    </source>
</reference>
<dbReference type="EMBL" id="BLLA01000005">
    <property type="protein sequence ID" value="GFG99492.1"/>
    <property type="molecule type" value="Genomic_DNA"/>
</dbReference>
<proteinExistence type="predicted"/>
<gene>
    <name evidence="1" type="ORF">MTIM_53710</name>
</gene>
<comment type="caution">
    <text evidence="1">The sequence shown here is derived from an EMBL/GenBank/DDBJ whole genome shotgun (WGS) entry which is preliminary data.</text>
</comment>
<organism evidence="1 2">
    <name type="scientific">Mycobacterium timonense</name>
    <dbReference type="NCBI Taxonomy" id="701043"/>
    <lineage>
        <taxon>Bacteria</taxon>
        <taxon>Bacillati</taxon>
        <taxon>Actinomycetota</taxon>
        <taxon>Actinomycetes</taxon>
        <taxon>Mycobacteriales</taxon>
        <taxon>Mycobacteriaceae</taxon>
        <taxon>Mycobacterium</taxon>
        <taxon>Mycobacterium avium complex (MAC)</taxon>
    </lineage>
</organism>
<dbReference type="Proteomes" id="UP000465301">
    <property type="component" value="Unassembled WGS sequence"/>
</dbReference>
<keyword evidence="2" id="KW-1185">Reference proteome</keyword>
<sequence length="57" mass="6128">MPSRVPADQDTGFNEVNGGIRQVARWAVARSKGLVRPLLFRALATIPPQHTENGCGA</sequence>
<name>A0A7I9ZFA5_9MYCO</name>
<accession>A0A7I9ZFA5</accession>
<evidence type="ECO:0000313" key="1">
    <source>
        <dbReference type="EMBL" id="GFG99492.1"/>
    </source>
</evidence>